<comment type="caution">
    <text evidence="9">The sequence shown here is derived from an EMBL/GenBank/DDBJ whole genome shotgun (WGS) entry which is preliminary data.</text>
</comment>
<proteinExistence type="inferred from homology"/>
<keyword evidence="4" id="KW-1003">Cell membrane</keyword>
<evidence type="ECO:0000256" key="5">
    <source>
        <dbReference type="ARBA" id="ARBA00022692"/>
    </source>
</evidence>
<evidence type="ECO:0000256" key="3">
    <source>
        <dbReference type="ARBA" id="ARBA00022448"/>
    </source>
</evidence>
<evidence type="ECO:0000256" key="1">
    <source>
        <dbReference type="ARBA" id="ARBA00004651"/>
    </source>
</evidence>
<dbReference type="PANTHER" id="PTHR34979:SF1">
    <property type="entry name" value="INNER MEMBRANE PROTEIN YGAZ"/>
    <property type="match status" value="1"/>
</dbReference>
<feature type="transmembrane region" description="Helical" evidence="8">
    <location>
        <begin position="116"/>
        <end position="139"/>
    </location>
</feature>
<keyword evidence="7 8" id="KW-0472">Membrane</keyword>
<dbReference type="InterPro" id="IPR011606">
    <property type="entry name" value="Brnchd-chn_aa_trnsp_permease"/>
</dbReference>
<gene>
    <name evidence="9" type="ORF">JMJ54_16080</name>
</gene>
<evidence type="ECO:0000256" key="7">
    <source>
        <dbReference type="ARBA" id="ARBA00023136"/>
    </source>
</evidence>
<evidence type="ECO:0000256" key="8">
    <source>
        <dbReference type="SAM" id="Phobius"/>
    </source>
</evidence>
<keyword evidence="6 8" id="KW-1133">Transmembrane helix</keyword>
<name>A0ABS2BPL3_9NEIS</name>
<organism evidence="9 10">
    <name type="scientific">Jeongeupia naejangsanensis</name>
    <dbReference type="NCBI Taxonomy" id="613195"/>
    <lineage>
        <taxon>Bacteria</taxon>
        <taxon>Pseudomonadati</taxon>
        <taxon>Pseudomonadota</taxon>
        <taxon>Betaproteobacteria</taxon>
        <taxon>Neisseriales</taxon>
        <taxon>Chitinibacteraceae</taxon>
        <taxon>Jeongeupia</taxon>
    </lineage>
</organism>
<evidence type="ECO:0000313" key="9">
    <source>
        <dbReference type="EMBL" id="MBM3117355.1"/>
    </source>
</evidence>
<dbReference type="EMBL" id="JAESND010000009">
    <property type="protein sequence ID" value="MBM3117355.1"/>
    <property type="molecule type" value="Genomic_DNA"/>
</dbReference>
<comment type="similarity">
    <text evidence="2">Belongs to the AzlC family.</text>
</comment>
<keyword evidence="3" id="KW-0813">Transport</keyword>
<comment type="subcellular location">
    <subcellularLocation>
        <location evidence="1">Cell membrane</location>
        <topology evidence="1">Multi-pass membrane protein</topology>
    </subcellularLocation>
</comment>
<protein>
    <submittedName>
        <fullName evidence="9">AzlC family ABC transporter permease</fullName>
    </submittedName>
</protein>
<accession>A0ABS2BPL3</accession>
<feature type="transmembrane region" description="Helical" evidence="8">
    <location>
        <begin position="40"/>
        <end position="64"/>
    </location>
</feature>
<reference evidence="9 10" key="1">
    <citation type="submission" date="2021-01" db="EMBL/GenBank/DDBJ databases">
        <title>Draft Genome Sequence and Polyhydroxyalkanoate Biosynthetic Potential of Jeongeupia naejangsanensis Type Strain DSM 24253.</title>
        <authorList>
            <person name="Turrini P."/>
            <person name="Artuso I."/>
            <person name="Lugli G.A."/>
            <person name="Frangipani E."/>
            <person name="Ventura M."/>
            <person name="Visca P."/>
        </authorList>
    </citation>
    <scope>NUCLEOTIDE SEQUENCE [LARGE SCALE GENOMIC DNA]</scope>
    <source>
        <strain evidence="9 10">DSM 24253</strain>
    </source>
</reference>
<dbReference type="PANTHER" id="PTHR34979">
    <property type="entry name" value="INNER MEMBRANE PROTEIN YGAZ"/>
    <property type="match status" value="1"/>
</dbReference>
<evidence type="ECO:0000256" key="2">
    <source>
        <dbReference type="ARBA" id="ARBA00010735"/>
    </source>
</evidence>
<evidence type="ECO:0000313" key="10">
    <source>
        <dbReference type="Proteomes" id="UP000809431"/>
    </source>
</evidence>
<dbReference type="Pfam" id="PF03591">
    <property type="entry name" value="AzlC"/>
    <property type="match status" value="1"/>
</dbReference>
<feature type="transmembrane region" description="Helical" evidence="8">
    <location>
        <begin position="145"/>
        <end position="163"/>
    </location>
</feature>
<evidence type="ECO:0000256" key="4">
    <source>
        <dbReference type="ARBA" id="ARBA00022475"/>
    </source>
</evidence>
<keyword evidence="5 8" id="KW-0812">Transmembrane</keyword>
<dbReference type="Proteomes" id="UP000809431">
    <property type="component" value="Unassembled WGS sequence"/>
</dbReference>
<keyword evidence="10" id="KW-1185">Reference proteome</keyword>
<sequence length="219" mass="23067">MVVGIVPFGLIFGTLASSAGLSPWAALAMSALVYAGSAQFIAITLLAAGVGLPVIIATTLVVNLRHLLYSATMQPYVRELSRPWRAFLGHFLTDEAFAVLYNRFSSPRGGVDHRRYYLGVALTLYAAWTGSTAIGVLLGNVVPGIQHWGLEFAMVASFVGIVVPQLKNRAQIAAALTAGIVALLAHGLPYQLGLMVAALTAVAVGMMLERTMAPAEGET</sequence>
<evidence type="ECO:0000256" key="6">
    <source>
        <dbReference type="ARBA" id="ARBA00022989"/>
    </source>
</evidence>